<proteinExistence type="predicted"/>
<protein>
    <submittedName>
        <fullName evidence="1">Uncharacterized protein</fullName>
    </submittedName>
</protein>
<name>A0A645HSJ6_9ZZZZ</name>
<accession>A0A645HSJ6</accession>
<gene>
    <name evidence="1" type="ORF">SDC9_189472</name>
</gene>
<comment type="caution">
    <text evidence="1">The sequence shown here is derived from an EMBL/GenBank/DDBJ whole genome shotgun (WGS) entry which is preliminary data.</text>
</comment>
<reference evidence="1" key="1">
    <citation type="submission" date="2019-08" db="EMBL/GenBank/DDBJ databases">
        <authorList>
            <person name="Kucharzyk K."/>
            <person name="Murdoch R.W."/>
            <person name="Higgins S."/>
            <person name="Loffler F."/>
        </authorList>
    </citation>
    <scope>NUCLEOTIDE SEQUENCE</scope>
</reference>
<organism evidence="1">
    <name type="scientific">bioreactor metagenome</name>
    <dbReference type="NCBI Taxonomy" id="1076179"/>
    <lineage>
        <taxon>unclassified sequences</taxon>
        <taxon>metagenomes</taxon>
        <taxon>ecological metagenomes</taxon>
    </lineage>
</organism>
<dbReference type="AlphaFoldDB" id="A0A645HSJ6"/>
<evidence type="ECO:0000313" key="1">
    <source>
        <dbReference type="EMBL" id="MPN41917.1"/>
    </source>
</evidence>
<sequence length="66" mass="7504">MLQHSTLEGSKLVVERFKEKLQAIATVPVDHYQIDIQQLPANWEYARFTISGESLPLPPKQKGTLL</sequence>
<dbReference type="EMBL" id="VSSQ01099270">
    <property type="protein sequence ID" value="MPN41917.1"/>
    <property type="molecule type" value="Genomic_DNA"/>
</dbReference>